<organism evidence="3 4">
    <name type="scientific">Cichlidogyrus casuarinus</name>
    <dbReference type="NCBI Taxonomy" id="1844966"/>
    <lineage>
        <taxon>Eukaryota</taxon>
        <taxon>Metazoa</taxon>
        <taxon>Spiralia</taxon>
        <taxon>Lophotrochozoa</taxon>
        <taxon>Platyhelminthes</taxon>
        <taxon>Monogenea</taxon>
        <taxon>Monopisthocotylea</taxon>
        <taxon>Dactylogyridea</taxon>
        <taxon>Ancyrocephalidae</taxon>
        <taxon>Cichlidogyrus</taxon>
    </lineage>
</organism>
<proteinExistence type="predicted"/>
<dbReference type="InterPro" id="IPR019748">
    <property type="entry name" value="FERM_central"/>
</dbReference>
<reference evidence="3 4" key="1">
    <citation type="submission" date="2024-11" db="EMBL/GenBank/DDBJ databases">
        <title>Adaptive evolution of stress response genes in parasites aligns with host niche diversity.</title>
        <authorList>
            <person name="Hahn C."/>
            <person name="Resl P."/>
        </authorList>
    </citation>
    <scope>NUCLEOTIDE SEQUENCE [LARGE SCALE GENOMIC DNA]</scope>
    <source>
        <strain evidence="3">EGGRZ-B1_66</strain>
        <tissue evidence="3">Body</tissue>
    </source>
</reference>
<dbReference type="PANTHER" id="PTHR19981">
    <property type="entry name" value="TALIN"/>
    <property type="match status" value="1"/>
</dbReference>
<evidence type="ECO:0000259" key="2">
    <source>
        <dbReference type="PROSITE" id="PS50057"/>
    </source>
</evidence>
<dbReference type="InterPro" id="IPR000299">
    <property type="entry name" value="FERM_domain"/>
</dbReference>
<keyword evidence="4" id="KW-1185">Reference proteome</keyword>
<protein>
    <submittedName>
        <fullName evidence="3">FERM central domain</fullName>
    </submittedName>
</protein>
<dbReference type="Pfam" id="PF00373">
    <property type="entry name" value="FERM_M"/>
    <property type="match status" value="1"/>
</dbReference>
<dbReference type="AlphaFoldDB" id="A0ABD2Q355"/>
<dbReference type="SUPFAM" id="SSF47031">
    <property type="entry name" value="Second domain of FERM"/>
    <property type="match status" value="1"/>
</dbReference>
<evidence type="ECO:0000256" key="1">
    <source>
        <dbReference type="SAM" id="MobiDB-lite"/>
    </source>
</evidence>
<dbReference type="SMART" id="SM00295">
    <property type="entry name" value="B41"/>
    <property type="match status" value="1"/>
</dbReference>
<feature type="region of interest" description="Disordered" evidence="1">
    <location>
        <begin position="520"/>
        <end position="540"/>
    </location>
</feature>
<dbReference type="CDD" id="cd14473">
    <property type="entry name" value="FERM_B-lobe"/>
    <property type="match status" value="1"/>
</dbReference>
<dbReference type="InterPro" id="IPR014352">
    <property type="entry name" value="FERM/acyl-CoA-bd_prot_sf"/>
</dbReference>
<feature type="domain" description="FERM" evidence="2">
    <location>
        <begin position="103"/>
        <end position="494"/>
    </location>
</feature>
<dbReference type="InterPro" id="IPR019749">
    <property type="entry name" value="Band_41_domain"/>
</dbReference>
<dbReference type="Gene3D" id="3.10.20.90">
    <property type="entry name" value="Phosphatidylinositol 3-kinase Catalytic Subunit, Chain A, domain 1"/>
    <property type="match status" value="1"/>
</dbReference>
<dbReference type="Proteomes" id="UP001626550">
    <property type="component" value="Unassembled WGS sequence"/>
</dbReference>
<comment type="caution">
    <text evidence="3">The sequence shown here is derived from an EMBL/GenBank/DDBJ whole genome shotgun (WGS) entry which is preliminary data.</text>
</comment>
<name>A0ABD2Q355_9PLAT</name>
<dbReference type="InterPro" id="IPR035963">
    <property type="entry name" value="FERM_2"/>
</dbReference>
<gene>
    <name evidence="3" type="primary">MESDC1_1</name>
    <name evidence="3" type="ORF">Ciccas_007339</name>
</gene>
<evidence type="ECO:0000313" key="4">
    <source>
        <dbReference type="Proteomes" id="UP001626550"/>
    </source>
</evidence>
<dbReference type="CDD" id="cd17090">
    <property type="entry name" value="FERM_F1_TLN"/>
    <property type="match status" value="1"/>
</dbReference>
<dbReference type="Gene3D" id="1.20.80.10">
    <property type="match status" value="1"/>
</dbReference>
<dbReference type="PROSITE" id="PS50057">
    <property type="entry name" value="FERM_3"/>
    <property type="match status" value="1"/>
</dbReference>
<evidence type="ECO:0000313" key="3">
    <source>
        <dbReference type="EMBL" id="KAL3314048.1"/>
    </source>
</evidence>
<accession>A0ABD2Q355</accession>
<sequence>MQSDVVDLSIWFEPSVNEQRVSIFQNVVSLQFDIFNLYEFILSALESCLEPSVLNNIRNTHAICLEDSNPRNIKWLEGKRTLSYYVTEGCKKPIQLVYKNINRKLRIRTVADHSKTFFVEDNKTVGELMPFICDKMGIVNYSEYSLIHLAPAESDRMRTLTLTRSRGSVKDPFERLDKLKDKYHTDEKDNWIQHSLTFTQQGILDDDVLLLKRRYFYSDKNVSADDPFELDLLYTQVKKSIVNGEHPVKMEEAVLLAALQCFVEKGPPSKEKSSNWHIDLSLCLPEEYVKKKGIEKKIKETYKTLTDCKMDGRSRYVDKCRSLPSYGITFFLIEEISPNGKKLVPALFGNYQMRTQHMARINEMLSGYIDLILKVRQNAVPFIESVDDENATIEEIIEPGQLNEGADGTLRQVDARGAVTYTNTYQRPSLESVPSGATPGYMDENRIAYPEEMICQGGIIQKGHVSAMNYKNPDPAPHFVKLPAAKRTLVLRSIKTGLETIREAEESFSRNAQYSFGAPAEEASGNKRRMNESASTRKAKASRKISAVSRATTNISEQFYDSQNLSSDFEASFNDIAINYKEALRSIQELNSLRSTEINPEKRASNIQQTERLKDAVALLTNSLYTMLENAQASVSNGDVRRSLLL</sequence>
<dbReference type="EMBL" id="JBJKFK010001114">
    <property type="protein sequence ID" value="KAL3314048.1"/>
    <property type="molecule type" value="Genomic_DNA"/>
</dbReference>
<dbReference type="PANTHER" id="PTHR19981:SF1">
    <property type="entry name" value="RHEA, ISOFORM B"/>
    <property type="match status" value="1"/>
</dbReference>